<evidence type="ECO:0000256" key="2">
    <source>
        <dbReference type="SAM" id="MobiDB-lite"/>
    </source>
</evidence>
<feature type="compositionally biased region" description="Polar residues" evidence="2">
    <location>
        <begin position="1136"/>
        <end position="1147"/>
    </location>
</feature>
<feature type="coiled-coil region" evidence="1">
    <location>
        <begin position="1002"/>
        <end position="1029"/>
    </location>
</feature>
<proteinExistence type="predicted"/>
<dbReference type="KEGG" id="hazt:108677048"/>
<feature type="region of interest" description="Disordered" evidence="2">
    <location>
        <begin position="646"/>
        <end position="672"/>
    </location>
</feature>
<dbReference type="RefSeq" id="XP_018020686.1">
    <property type="nucleotide sequence ID" value="XM_018165197.2"/>
</dbReference>
<feature type="compositionally biased region" description="Basic and acidic residues" evidence="2">
    <location>
        <begin position="1069"/>
        <end position="1079"/>
    </location>
</feature>
<feature type="compositionally biased region" description="Pro residues" evidence="2">
    <location>
        <begin position="1180"/>
        <end position="1191"/>
    </location>
</feature>
<feature type="compositionally biased region" description="Polar residues" evidence="2">
    <location>
        <begin position="464"/>
        <end position="474"/>
    </location>
</feature>
<reference evidence="4" key="1">
    <citation type="submission" date="2025-08" db="UniProtKB">
        <authorList>
            <consortium name="RefSeq"/>
        </authorList>
    </citation>
    <scope>IDENTIFICATION</scope>
    <source>
        <tissue evidence="4">Whole organism</tissue>
    </source>
</reference>
<evidence type="ECO:0000256" key="1">
    <source>
        <dbReference type="SAM" id="Coils"/>
    </source>
</evidence>
<dbReference type="AlphaFoldDB" id="A0A8B7P6F0"/>
<evidence type="ECO:0000313" key="4">
    <source>
        <dbReference type="RefSeq" id="XP_018020686.1"/>
    </source>
</evidence>
<dbReference type="PANTHER" id="PTHR15154:SF2">
    <property type="entry name" value="HAMARTIN"/>
    <property type="match status" value="1"/>
</dbReference>
<dbReference type="Pfam" id="PF04388">
    <property type="entry name" value="Hamartin"/>
    <property type="match status" value="1"/>
</dbReference>
<feature type="compositionally biased region" description="Polar residues" evidence="2">
    <location>
        <begin position="1156"/>
        <end position="1173"/>
    </location>
</feature>
<sequence length="1191" mass="135058">MSGNAVLAVRELLGYLECPNPDVSEEARDQLHQQLNSINDSWLIAGLLNYFLESNSRHALELIFGAPEHHDKHFLNLVCDGLKKPPQRFRYTCLLFQGLRRNPAPSWLRRLPRHTSIMKELLFGFDNSTDVTSMVASVAVVVTLVTAVPHDMARYCLGNVLEMFWRMLNWTPKPPQDSTFTDFLRLTLYTLFTRLYSLFPCNVVNFIRRQTINADNRAFFMSTLKPMVERVRLHPMLFSFTKEQEVDSKLHIWRDQTDVLMQCSRVTLDPEESTCEEPPVLHDPEVCKASFVEGTKCWVHASLDTFFWSPSHIQSPNPLRVDLPPSNMHTPHSTPLNTPIYTRTPLRLNVSLSIPESPPEAGVEATPETTPYTTPLLSDISRQMRVQSKPGSSNKLESNRDMKMLSSNVSNSGFFEPKKSSVMLSKIDALQKERELAAQQALPKNVLGALDNSNSVESLKQPLNDASSSSNLTSPPGVDQRKNLASTSGQVQLPDLSNLSIENNQSNASAPAAHVKFEGAQNIVQSAGEKSKEEDCKIARRRKKSVFKTPDVDMLEFTKSSSTCDSPSPGAEHYDKFDLQTDGDKRNPSLEKSDEETRKVSTESKDSGEEEYLANDDERGLGPPSGSSISALVKTAKSNRLRFLSQCGPPLDEDQIDSIMPEEKRSKNRSGPFLRLRSKSCTSFDMSSLDDDHVESPSATQASMLPRLPSTVTIDRFDVGTQTVTSASVDPYEKLIETFVSAITLPAASSNNVLEQTLPEFQSPHLMLRNYIQRKIIDTSDPLPNFDFSRLKTPDEKLKSQIYSMYSLLMLERHKREIHAHRNRSLLAKTKRMHVFIEEKKGLCSKMEAYQEDTRNLKSSNLYMSSCYQRMKDSRDRENAEKDALLKDYSEGKKLQLTETILATLSRGVKTSKGQESKDVVVLIHRPVDSQQDALKDELLSVASALMHNLRHVCDERQDLRLKISVLEQNVSRHRNNEDSMELVLKEKELIRQRMSVIMTRLTILEELNLELQERVHSLENELSDTNSKQKLASMSWQSYKEKSLSEKRAMRGLTSAAALHLNQLRKESEEKDKLHEEQIASLKQSNDAQRRQIQNLENELRLSQKESEDLRYSLSQEAARREVFKKELEMLRSRSGYSRSCSNNKQLPPEEESTCDNLSQFSPKSFLNSAISSDLKPLPSEPPPSTRNKK</sequence>
<feature type="region of interest" description="Disordered" evidence="2">
    <location>
        <begin position="459"/>
        <end position="483"/>
    </location>
</feature>
<keyword evidence="3" id="KW-1185">Reference proteome</keyword>
<organism evidence="3 4">
    <name type="scientific">Hyalella azteca</name>
    <name type="common">Amphipod</name>
    <dbReference type="NCBI Taxonomy" id="294128"/>
    <lineage>
        <taxon>Eukaryota</taxon>
        <taxon>Metazoa</taxon>
        <taxon>Ecdysozoa</taxon>
        <taxon>Arthropoda</taxon>
        <taxon>Crustacea</taxon>
        <taxon>Multicrustacea</taxon>
        <taxon>Malacostraca</taxon>
        <taxon>Eumalacostraca</taxon>
        <taxon>Peracarida</taxon>
        <taxon>Amphipoda</taxon>
        <taxon>Senticaudata</taxon>
        <taxon>Talitrida</taxon>
        <taxon>Talitroidea</taxon>
        <taxon>Hyalellidae</taxon>
        <taxon>Hyalella</taxon>
    </lineage>
</organism>
<feature type="region of interest" description="Disordered" evidence="2">
    <location>
        <begin position="558"/>
        <end position="629"/>
    </location>
</feature>
<dbReference type="GO" id="GO:0051726">
    <property type="term" value="P:regulation of cell cycle"/>
    <property type="evidence" value="ECO:0007669"/>
    <property type="project" value="TreeGrafter"/>
</dbReference>
<feature type="compositionally biased region" description="Polar residues" evidence="2">
    <location>
        <begin position="1082"/>
        <end position="1091"/>
    </location>
</feature>
<evidence type="ECO:0000313" key="3">
    <source>
        <dbReference type="Proteomes" id="UP000694843"/>
    </source>
</evidence>
<dbReference type="OrthoDB" id="6022054at2759"/>
<dbReference type="GO" id="GO:0032007">
    <property type="term" value="P:negative regulation of TOR signaling"/>
    <property type="evidence" value="ECO:0007669"/>
    <property type="project" value="TreeGrafter"/>
</dbReference>
<feature type="region of interest" description="Disordered" evidence="2">
    <location>
        <begin position="1069"/>
        <end position="1091"/>
    </location>
</feature>
<name>A0A8B7P6F0_HYAAZ</name>
<feature type="compositionally biased region" description="Basic and acidic residues" evidence="2">
    <location>
        <begin position="572"/>
        <end position="607"/>
    </location>
</feature>
<protein>
    <submittedName>
        <fullName evidence="4">Hamartin</fullName>
    </submittedName>
</protein>
<dbReference type="PANTHER" id="PTHR15154">
    <property type="entry name" value="HAMARTIN"/>
    <property type="match status" value="1"/>
</dbReference>
<gene>
    <name evidence="4" type="primary">LOC108677048</name>
</gene>
<accession>A0A8B7P6F0</accession>
<feature type="region of interest" description="Disordered" evidence="2">
    <location>
        <begin position="1135"/>
        <end position="1191"/>
    </location>
</feature>
<keyword evidence="1" id="KW-0175">Coiled coil</keyword>
<dbReference type="CTD" id="7248"/>
<dbReference type="GO" id="GO:0033596">
    <property type="term" value="C:TSC1-TSC2 complex"/>
    <property type="evidence" value="ECO:0007669"/>
    <property type="project" value="TreeGrafter"/>
</dbReference>
<dbReference type="Proteomes" id="UP000694843">
    <property type="component" value="Unplaced"/>
</dbReference>
<dbReference type="InterPro" id="IPR007483">
    <property type="entry name" value="Hamartin"/>
</dbReference>
<dbReference type="GeneID" id="108677048"/>